<proteinExistence type="predicted"/>
<accession>F3L1K8</accession>
<dbReference type="Proteomes" id="UP000005615">
    <property type="component" value="Unassembled WGS sequence"/>
</dbReference>
<dbReference type="AlphaFoldDB" id="F3L1K8"/>
<gene>
    <name evidence="1" type="ORF">IMCC3088_1348</name>
</gene>
<dbReference type="STRING" id="2518989.IMCC3088_1348"/>
<organism evidence="1 2">
    <name type="scientific">Aequoribacter fuscus</name>
    <dbReference type="NCBI Taxonomy" id="2518989"/>
    <lineage>
        <taxon>Bacteria</taxon>
        <taxon>Pseudomonadati</taxon>
        <taxon>Pseudomonadota</taxon>
        <taxon>Gammaproteobacteria</taxon>
        <taxon>Cellvibrionales</taxon>
        <taxon>Halieaceae</taxon>
        <taxon>Aequoribacter</taxon>
    </lineage>
</organism>
<evidence type="ECO:0000313" key="1">
    <source>
        <dbReference type="EMBL" id="EGG29804.1"/>
    </source>
</evidence>
<sequence length="164" mass="17337">MILLLLLGLLATTVSENSLLQVQMSGNDEAKLASTHEALAIVEAIVENSGSAPVLGDIGYTVCPVSDALSPANIACNESTIDLSDLGVVPDDASVSYYVRRVGPEEVPLPFVDATRAGSAARFKLARHEIVVDIDRTATNRGRTQLVQGLIRVLPEAGEVIIDE</sequence>
<comment type="caution">
    <text evidence="1">The sequence shown here is derived from an EMBL/GenBank/DDBJ whole genome shotgun (WGS) entry which is preliminary data.</text>
</comment>
<protein>
    <recommendedName>
        <fullName evidence="3">Type IV pilus assembly protein PilX</fullName>
    </recommendedName>
</protein>
<keyword evidence="2" id="KW-1185">Reference proteome</keyword>
<dbReference type="EMBL" id="AEIG01000033">
    <property type="protein sequence ID" value="EGG29804.1"/>
    <property type="molecule type" value="Genomic_DNA"/>
</dbReference>
<evidence type="ECO:0008006" key="3">
    <source>
        <dbReference type="Google" id="ProtNLM"/>
    </source>
</evidence>
<evidence type="ECO:0000313" key="2">
    <source>
        <dbReference type="Proteomes" id="UP000005615"/>
    </source>
</evidence>
<reference evidence="1 2" key="1">
    <citation type="journal article" date="2011" name="J. Bacteriol.">
        <title>Genome sequence of strain IMCC3088, a proteorhodopsin-containing marine bacterium belonging to the OM60/NOR5 clade.</title>
        <authorList>
            <person name="Jang Y."/>
            <person name="Oh H.M."/>
            <person name="Kang I."/>
            <person name="Lee K."/>
            <person name="Yang S.J."/>
            <person name="Cho J.C."/>
        </authorList>
    </citation>
    <scope>NUCLEOTIDE SEQUENCE [LARGE SCALE GENOMIC DNA]</scope>
    <source>
        <strain evidence="1 2">IMCC3088</strain>
    </source>
</reference>
<name>F3L1K8_9GAMM</name>